<reference evidence="3" key="1">
    <citation type="submission" date="2015-05" db="EMBL/GenBank/DDBJ databases">
        <title>Permanent draft genome of Rhodopirellula islandicus K833.</title>
        <authorList>
            <person name="Kizina J."/>
            <person name="Richter M."/>
            <person name="Glockner F.O."/>
            <person name="Harder J."/>
        </authorList>
    </citation>
    <scope>NUCLEOTIDE SEQUENCE [LARGE SCALE GENOMIC DNA]</scope>
    <source>
        <strain evidence="3">K833</strain>
    </source>
</reference>
<evidence type="ECO:0000256" key="1">
    <source>
        <dbReference type="SAM" id="Phobius"/>
    </source>
</evidence>
<dbReference type="EMBL" id="LECT01000025">
    <property type="protein sequence ID" value="KLU04825.1"/>
    <property type="molecule type" value="Genomic_DNA"/>
</dbReference>
<dbReference type="RefSeq" id="WP_047814646.1">
    <property type="nucleotide sequence ID" value="NZ_LECT01000025.1"/>
</dbReference>
<evidence type="ECO:0000313" key="4">
    <source>
        <dbReference type="Proteomes" id="UP000036367"/>
    </source>
</evidence>
<dbReference type="Proteomes" id="UP000036367">
    <property type="component" value="Unassembled WGS sequence"/>
</dbReference>
<dbReference type="Pfam" id="PF07811">
    <property type="entry name" value="TadE"/>
    <property type="match status" value="1"/>
</dbReference>
<gene>
    <name evidence="3" type="ORF">RISK_003093</name>
</gene>
<organism evidence="3 4">
    <name type="scientific">Rhodopirellula islandica</name>
    <dbReference type="NCBI Taxonomy" id="595434"/>
    <lineage>
        <taxon>Bacteria</taxon>
        <taxon>Pseudomonadati</taxon>
        <taxon>Planctomycetota</taxon>
        <taxon>Planctomycetia</taxon>
        <taxon>Pirellulales</taxon>
        <taxon>Pirellulaceae</taxon>
        <taxon>Rhodopirellula</taxon>
    </lineage>
</organism>
<dbReference type="AlphaFoldDB" id="A0A0J1BE61"/>
<feature type="transmembrane region" description="Helical" evidence="1">
    <location>
        <begin position="21"/>
        <end position="40"/>
    </location>
</feature>
<evidence type="ECO:0000313" key="3">
    <source>
        <dbReference type="EMBL" id="KLU04825.1"/>
    </source>
</evidence>
<comment type="caution">
    <text evidence="3">The sequence shown here is derived from an EMBL/GenBank/DDBJ whole genome shotgun (WGS) entry which is preliminary data.</text>
</comment>
<name>A0A0J1BE61_RHOIS</name>
<evidence type="ECO:0000259" key="2">
    <source>
        <dbReference type="Pfam" id="PF07811"/>
    </source>
</evidence>
<proteinExistence type="predicted"/>
<keyword evidence="1" id="KW-1133">Transmembrane helix</keyword>
<dbReference type="InterPro" id="IPR012495">
    <property type="entry name" value="TadE-like_dom"/>
</dbReference>
<dbReference type="OrthoDB" id="290681at2"/>
<sequence length="158" mass="17203">MIVSKQRRSIHALGNRRRGASMVEAVFTLPIFLWGLFAMLDLGIAALRMNALSDAARRAGRSAVIHGSMVPERSGSWGPAAYSGAVVDASEMVASLQHSIPTMEPEDVSVQMTWLDGDNRPGDRVRVQLEYRHTSIVPGILPWGPFDLEGSSTMTIVN</sequence>
<feature type="domain" description="TadE-like" evidence="2">
    <location>
        <begin position="19"/>
        <end position="61"/>
    </location>
</feature>
<dbReference type="STRING" id="595434.RISK_003093"/>
<accession>A0A0J1BE61</accession>
<dbReference type="PATRIC" id="fig|595434.4.peg.2949"/>
<protein>
    <submittedName>
        <fullName evidence="3">Transmembrane protein</fullName>
    </submittedName>
</protein>
<keyword evidence="4" id="KW-1185">Reference proteome</keyword>
<keyword evidence="1" id="KW-0472">Membrane</keyword>
<keyword evidence="1 3" id="KW-0812">Transmembrane</keyword>